<protein>
    <submittedName>
        <fullName evidence="1">Uncharacterized protein</fullName>
    </submittedName>
</protein>
<dbReference type="Proteomes" id="UP000324222">
    <property type="component" value="Unassembled WGS sequence"/>
</dbReference>
<proteinExistence type="predicted"/>
<accession>A0A5B7E5F3</accession>
<name>A0A5B7E5F3_PORTR</name>
<dbReference type="EMBL" id="VSRR010001925">
    <property type="protein sequence ID" value="MPC28503.1"/>
    <property type="molecule type" value="Genomic_DNA"/>
</dbReference>
<keyword evidence="2" id="KW-1185">Reference proteome</keyword>
<dbReference type="AlphaFoldDB" id="A0A5B7E5F3"/>
<gene>
    <name evidence="1" type="ORF">E2C01_021709</name>
</gene>
<reference evidence="1 2" key="1">
    <citation type="submission" date="2019-05" db="EMBL/GenBank/DDBJ databases">
        <title>Another draft genome of Portunus trituberculatus and its Hox gene families provides insights of decapod evolution.</title>
        <authorList>
            <person name="Jeong J.-H."/>
            <person name="Song I."/>
            <person name="Kim S."/>
            <person name="Choi T."/>
            <person name="Kim D."/>
            <person name="Ryu S."/>
            <person name="Kim W."/>
        </authorList>
    </citation>
    <scope>NUCLEOTIDE SEQUENCE [LARGE SCALE GENOMIC DNA]</scope>
    <source>
        <tissue evidence="1">Muscle</tissue>
    </source>
</reference>
<comment type="caution">
    <text evidence="1">The sequence shown here is derived from an EMBL/GenBank/DDBJ whole genome shotgun (WGS) entry which is preliminary data.</text>
</comment>
<evidence type="ECO:0000313" key="2">
    <source>
        <dbReference type="Proteomes" id="UP000324222"/>
    </source>
</evidence>
<organism evidence="1 2">
    <name type="scientific">Portunus trituberculatus</name>
    <name type="common">Swimming crab</name>
    <name type="synonym">Neptunus trituberculatus</name>
    <dbReference type="NCBI Taxonomy" id="210409"/>
    <lineage>
        <taxon>Eukaryota</taxon>
        <taxon>Metazoa</taxon>
        <taxon>Ecdysozoa</taxon>
        <taxon>Arthropoda</taxon>
        <taxon>Crustacea</taxon>
        <taxon>Multicrustacea</taxon>
        <taxon>Malacostraca</taxon>
        <taxon>Eumalacostraca</taxon>
        <taxon>Eucarida</taxon>
        <taxon>Decapoda</taxon>
        <taxon>Pleocyemata</taxon>
        <taxon>Brachyura</taxon>
        <taxon>Eubrachyura</taxon>
        <taxon>Portunoidea</taxon>
        <taxon>Portunidae</taxon>
        <taxon>Portuninae</taxon>
        <taxon>Portunus</taxon>
    </lineage>
</organism>
<sequence length="88" mass="9719">MQYQHAKFSALGSRSLSPAGECKPVFEGVTGRLSAFPDPARRTCGMRGPLTVASHNVDLLYFQARPLVSEFLYRGPAQPRQFVPAKRP</sequence>
<evidence type="ECO:0000313" key="1">
    <source>
        <dbReference type="EMBL" id="MPC28503.1"/>
    </source>
</evidence>